<gene>
    <name evidence="4" type="ORF">Spa11_38820</name>
</gene>
<name>A0A518KCZ7_9BACT</name>
<dbReference type="SUPFAM" id="SSF52540">
    <property type="entry name" value="P-loop containing nucleoside triphosphate hydrolases"/>
    <property type="match status" value="1"/>
</dbReference>
<evidence type="ECO:0000313" key="5">
    <source>
        <dbReference type="Proteomes" id="UP000316426"/>
    </source>
</evidence>
<keyword evidence="1" id="KW-0547">Nucleotide-binding</keyword>
<dbReference type="GO" id="GO:0016887">
    <property type="term" value="F:ATP hydrolysis activity"/>
    <property type="evidence" value="ECO:0007669"/>
    <property type="project" value="InterPro"/>
</dbReference>
<dbReference type="Pfam" id="PF00004">
    <property type="entry name" value="AAA"/>
    <property type="match status" value="1"/>
</dbReference>
<keyword evidence="5" id="KW-1185">Reference proteome</keyword>
<dbReference type="RefSeq" id="WP_145115281.1">
    <property type="nucleotide sequence ID" value="NZ_CP036349.1"/>
</dbReference>
<accession>A0A518KCZ7</accession>
<reference evidence="4 5" key="1">
    <citation type="submission" date="2019-02" db="EMBL/GenBank/DDBJ databases">
        <title>Deep-cultivation of Planctomycetes and their phenomic and genomic characterization uncovers novel biology.</title>
        <authorList>
            <person name="Wiegand S."/>
            <person name="Jogler M."/>
            <person name="Boedeker C."/>
            <person name="Pinto D."/>
            <person name="Vollmers J."/>
            <person name="Rivas-Marin E."/>
            <person name="Kohn T."/>
            <person name="Peeters S.H."/>
            <person name="Heuer A."/>
            <person name="Rast P."/>
            <person name="Oberbeckmann S."/>
            <person name="Bunk B."/>
            <person name="Jeske O."/>
            <person name="Meyerdierks A."/>
            <person name="Storesund J.E."/>
            <person name="Kallscheuer N."/>
            <person name="Luecker S."/>
            <person name="Lage O.M."/>
            <person name="Pohl T."/>
            <person name="Merkel B.J."/>
            <person name="Hornburger P."/>
            <person name="Mueller R.-W."/>
            <person name="Bruemmer F."/>
            <person name="Labrenz M."/>
            <person name="Spormann A.M."/>
            <person name="Op den Camp H."/>
            <person name="Overmann J."/>
            <person name="Amann R."/>
            <person name="Jetten M.S.M."/>
            <person name="Mascher T."/>
            <person name="Medema M.H."/>
            <person name="Devos D.P."/>
            <person name="Kaster A.-K."/>
            <person name="Ovreas L."/>
            <person name="Rohde M."/>
            <person name="Galperin M.Y."/>
            <person name="Jogler C."/>
        </authorList>
    </citation>
    <scope>NUCLEOTIDE SEQUENCE [LARGE SCALE GENOMIC DNA]</scope>
    <source>
        <strain evidence="4 5">Spa11</strain>
    </source>
</reference>
<dbReference type="InterPro" id="IPR027417">
    <property type="entry name" value="P-loop_NTPase"/>
</dbReference>
<keyword evidence="2" id="KW-0067">ATP-binding</keyword>
<organism evidence="4 5">
    <name type="scientific">Botrimarina mediterranea</name>
    <dbReference type="NCBI Taxonomy" id="2528022"/>
    <lineage>
        <taxon>Bacteria</taxon>
        <taxon>Pseudomonadati</taxon>
        <taxon>Planctomycetota</taxon>
        <taxon>Planctomycetia</taxon>
        <taxon>Pirellulales</taxon>
        <taxon>Lacipirellulaceae</taxon>
        <taxon>Botrimarina</taxon>
    </lineage>
</organism>
<dbReference type="KEGG" id="bmei:Spa11_38820"/>
<dbReference type="Gene3D" id="3.40.50.300">
    <property type="entry name" value="P-loop containing nucleotide triphosphate hydrolases"/>
    <property type="match status" value="1"/>
</dbReference>
<dbReference type="GO" id="GO:0005524">
    <property type="term" value="F:ATP binding"/>
    <property type="evidence" value="ECO:0007669"/>
    <property type="project" value="UniProtKB-KW"/>
</dbReference>
<evidence type="ECO:0000256" key="1">
    <source>
        <dbReference type="ARBA" id="ARBA00022741"/>
    </source>
</evidence>
<sequence length="595" mass="66475">MSDTPEFFTRLARLLNSGQSRSVLLGGAIHDLFWDGERHTPLVPFLLKKTKTNGLLPLVYELNGPIRIADADRDRLRGAWVEWKSGVDPALLGLEDLRKKSSQLEFHQQEFDRHLTSAIGSPTAALELLRQLTICSRTALREHLLIIVEAADMLLPETGDLSRLNDAQLRRISIVEDWFSDPDFVAGDDSVVLLAESRSMVHSRVARMPQVLSVEAPAPTLGERVRFIDEFIKTAERKPRLWSTQEALGECTAGLSLHALRQMLAGAAYSGDPLTPAAVFGKVEEFIQTRLGDDVVEFKKPSHRMTDVIGFTQLKKFLTEELMPRFKAAADTALPGAAVAGAIGGGKTFIFEAVAAELDLPVLVLKNIRSQWFGQTDVIFERLRAVLEALGKVVIFVDEADTQFGRVDANAHETERRLTGKIQQMMSDPKLRGEVLWLLMTARIHLLSPDIRRPGRVGDLIIPVLDPTGDDRVAFINWVVDAIKLDEAQLEKEGLTRLDLVQRMNDELLPPEYSAASFASLRSYLKATQPKTWAEVMTAVHDQLPPAIGPTREYQTLQALVNCTRRSLLPNPDSALEDRVEWERRIRELELEGIS</sequence>
<proteinExistence type="predicted"/>
<protein>
    <submittedName>
        <fullName evidence="4">ATPase family associated with various cellular activities (AAA)</fullName>
    </submittedName>
</protein>
<dbReference type="PANTHER" id="PTHR42960:SF1">
    <property type="entry name" value="YCF46 PROTEIN"/>
    <property type="match status" value="1"/>
</dbReference>
<dbReference type="Proteomes" id="UP000316426">
    <property type="component" value="Chromosome"/>
</dbReference>
<evidence type="ECO:0000259" key="3">
    <source>
        <dbReference type="Pfam" id="PF00004"/>
    </source>
</evidence>
<dbReference type="InterPro" id="IPR003959">
    <property type="entry name" value="ATPase_AAA_core"/>
</dbReference>
<dbReference type="PANTHER" id="PTHR42960">
    <property type="entry name" value="YCF46 PROTEIN"/>
    <property type="match status" value="1"/>
</dbReference>
<evidence type="ECO:0000313" key="4">
    <source>
        <dbReference type="EMBL" id="QDV75662.1"/>
    </source>
</evidence>
<feature type="domain" description="ATPase AAA-type core" evidence="3">
    <location>
        <begin position="339"/>
        <end position="458"/>
    </location>
</feature>
<dbReference type="InterPro" id="IPR052381">
    <property type="entry name" value="AAA_domain_protein"/>
</dbReference>
<dbReference type="AlphaFoldDB" id="A0A518KCZ7"/>
<dbReference type="EMBL" id="CP036349">
    <property type="protein sequence ID" value="QDV75662.1"/>
    <property type="molecule type" value="Genomic_DNA"/>
</dbReference>
<evidence type="ECO:0000256" key="2">
    <source>
        <dbReference type="ARBA" id="ARBA00022840"/>
    </source>
</evidence>